<dbReference type="PANTHER" id="PTHR37164">
    <property type="entry name" value="BACTERIOHEMERYTHRIN"/>
    <property type="match status" value="1"/>
</dbReference>
<keyword evidence="3" id="KW-0408">Iron</keyword>
<evidence type="ECO:0000256" key="1">
    <source>
        <dbReference type="ARBA" id="ARBA00010587"/>
    </source>
</evidence>
<dbReference type="NCBIfam" id="TIGR02481">
    <property type="entry name" value="hemeryth_dom"/>
    <property type="match status" value="1"/>
</dbReference>
<dbReference type="InterPro" id="IPR012312">
    <property type="entry name" value="Hemerythrin-like"/>
</dbReference>
<dbReference type="GO" id="GO:0046872">
    <property type="term" value="F:metal ion binding"/>
    <property type="evidence" value="ECO:0007669"/>
    <property type="project" value="UniProtKB-KW"/>
</dbReference>
<dbReference type="CDD" id="cd12107">
    <property type="entry name" value="Hemerythrin"/>
    <property type="match status" value="1"/>
</dbReference>
<gene>
    <name evidence="5" type="ORF">MIZ01_0058</name>
</gene>
<evidence type="ECO:0000313" key="6">
    <source>
        <dbReference type="Proteomes" id="UP001320326"/>
    </source>
</evidence>
<dbReference type="PANTHER" id="PTHR37164:SF1">
    <property type="entry name" value="BACTERIOHEMERYTHRIN"/>
    <property type="match status" value="1"/>
</dbReference>
<evidence type="ECO:0000259" key="4">
    <source>
        <dbReference type="Pfam" id="PF01814"/>
    </source>
</evidence>
<accession>A0AAN2BXK4</accession>
<keyword evidence="2" id="KW-0479">Metal-binding</keyword>
<organism evidence="5 6">
    <name type="scientific">Sideroxyarcus emersonii</name>
    <dbReference type="NCBI Taxonomy" id="2764705"/>
    <lineage>
        <taxon>Bacteria</taxon>
        <taxon>Pseudomonadati</taxon>
        <taxon>Pseudomonadota</taxon>
        <taxon>Betaproteobacteria</taxon>
        <taxon>Nitrosomonadales</taxon>
        <taxon>Gallionellaceae</taxon>
        <taxon>Sideroxyarcus</taxon>
    </lineage>
</organism>
<dbReference type="SUPFAM" id="SSF47188">
    <property type="entry name" value="Hemerythrin-like"/>
    <property type="match status" value="1"/>
</dbReference>
<dbReference type="InterPro" id="IPR012827">
    <property type="entry name" value="Hemerythrin_metal-bd"/>
</dbReference>
<proteinExistence type="inferred from homology"/>
<comment type="similarity">
    <text evidence="1">Belongs to the hemerythrin family.</text>
</comment>
<dbReference type="NCBIfam" id="NF002007">
    <property type="entry name" value="PRK00808.1"/>
    <property type="match status" value="1"/>
</dbReference>
<sequence length="151" mass="17630">MAKFIWTEQLNVGIEVIDQQHRRIVEYINQLDDARSSGHSREEIGYLIGDLVDYTISHFGFEESLQEEAGYPFAKSHKKVHDLFAQRVSDFQARFDKGEDISRGLNSLLVTWLFNHIKRDDADYVEAVKVYLLKQNDFVEKKKGLFTRLFG</sequence>
<dbReference type="AlphaFoldDB" id="A0AAN2BXK4"/>
<evidence type="ECO:0000313" key="5">
    <source>
        <dbReference type="EMBL" id="BCK86304.1"/>
    </source>
</evidence>
<dbReference type="KEGG" id="seme:MIZ01_0058"/>
<dbReference type="Proteomes" id="UP001320326">
    <property type="component" value="Chromosome"/>
</dbReference>
<dbReference type="InterPro" id="IPR050669">
    <property type="entry name" value="Hemerythrin"/>
</dbReference>
<reference evidence="5 6" key="1">
    <citation type="journal article" date="2022" name="Int. J. Syst. Evol. Microbiol.">
        <title>&lt;i&gt;Sideroxyarcus emersonii&lt;/i&gt; gen. nov. sp. nov., a neutrophilic, microaerobic iron- and thiosulfate-oxidizing bacterium isolated from iron-rich wetland sediment.</title>
        <authorList>
            <person name="Kato S."/>
            <person name="Itoh T."/>
            <person name="Iino T."/>
            <person name="Ohkuma M."/>
        </authorList>
    </citation>
    <scope>NUCLEOTIDE SEQUENCE [LARGE SCALE GENOMIC DNA]</scope>
    <source>
        <strain evidence="5 6">MIZ01</strain>
    </source>
</reference>
<feature type="domain" description="Hemerythrin-like" evidence="4">
    <location>
        <begin position="13"/>
        <end position="126"/>
    </location>
</feature>
<protein>
    <submittedName>
        <fullName evidence="5">Bacteriohemerythrin</fullName>
    </submittedName>
</protein>
<name>A0AAN2BXK4_9PROT</name>
<dbReference type="NCBIfam" id="NF033749">
    <property type="entry name" value="bact_hemeryth"/>
    <property type="match status" value="1"/>
</dbReference>
<keyword evidence="6" id="KW-1185">Reference proteome</keyword>
<dbReference type="Gene3D" id="1.20.120.50">
    <property type="entry name" value="Hemerythrin-like"/>
    <property type="match status" value="1"/>
</dbReference>
<dbReference type="RefSeq" id="WP_237247489.1">
    <property type="nucleotide sequence ID" value="NZ_AP023423.1"/>
</dbReference>
<evidence type="ECO:0000256" key="2">
    <source>
        <dbReference type="ARBA" id="ARBA00022723"/>
    </source>
</evidence>
<dbReference type="Pfam" id="PF01814">
    <property type="entry name" value="Hemerythrin"/>
    <property type="match status" value="1"/>
</dbReference>
<dbReference type="InterPro" id="IPR035938">
    <property type="entry name" value="Hemerythrin-like_sf"/>
</dbReference>
<evidence type="ECO:0000256" key="3">
    <source>
        <dbReference type="ARBA" id="ARBA00023004"/>
    </source>
</evidence>
<dbReference type="EMBL" id="AP023423">
    <property type="protein sequence ID" value="BCK86304.1"/>
    <property type="molecule type" value="Genomic_DNA"/>
</dbReference>